<feature type="transmembrane region" description="Helical" evidence="1">
    <location>
        <begin position="46"/>
        <end position="68"/>
    </location>
</feature>
<evidence type="ECO:0008006" key="4">
    <source>
        <dbReference type="Google" id="ProtNLM"/>
    </source>
</evidence>
<evidence type="ECO:0000313" key="3">
    <source>
        <dbReference type="Proteomes" id="UP000658690"/>
    </source>
</evidence>
<organism evidence="2 3">
    <name type="scientific">Paenibacillus germinis</name>
    <dbReference type="NCBI Taxonomy" id="2654979"/>
    <lineage>
        <taxon>Bacteria</taxon>
        <taxon>Bacillati</taxon>
        <taxon>Bacillota</taxon>
        <taxon>Bacilli</taxon>
        <taxon>Bacillales</taxon>
        <taxon>Paenibacillaceae</taxon>
        <taxon>Paenibacillus</taxon>
    </lineage>
</organism>
<comment type="caution">
    <text evidence="2">The sequence shown here is derived from an EMBL/GenBank/DDBJ whole genome shotgun (WGS) entry which is preliminary data.</text>
</comment>
<keyword evidence="1" id="KW-1133">Transmembrane helix</keyword>
<keyword evidence="1" id="KW-0472">Membrane</keyword>
<gene>
    <name evidence="2" type="ORF">GC102_26245</name>
</gene>
<sequence>MEIDMRNKKKGIIIGYLGLGILAFNLVAMLIIKWKIVLPNEYLMNALAVLLIALFLWPVVSISALLSASNHLNKLKVRLLDNEAIDTCKQDHLSCRNNHKKSISVNTTFLVTDCLFVIWFVIFIWHSFLSL</sequence>
<dbReference type="EMBL" id="WHOC01000143">
    <property type="protein sequence ID" value="NOU89225.1"/>
    <property type="molecule type" value="Genomic_DNA"/>
</dbReference>
<protein>
    <recommendedName>
        <fullName evidence="4">DUF3899 domain-containing protein</fullName>
    </recommendedName>
</protein>
<reference evidence="2 3" key="1">
    <citation type="submission" date="2019-10" db="EMBL/GenBank/DDBJ databases">
        <title>Description of Paenibacillus choica sp. nov.</title>
        <authorList>
            <person name="Carlier A."/>
            <person name="Qi S."/>
        </authorList>
    </citation>
    <scope>NUCLEOTIDE SEQUENCE [LARGE SCALE GENOMIC DNA]</scope>
    <source>
        <strain evidence="2 3">LMG 31460</strain>
    </source>
</reference>
<feature type="transmembrane region" description="Helical" evidence="1">
    <location>
        <begin position="109"/>
        <end position="128"/>
    </location>
</feature>
<evidence type="ECO:0000313" key="2">
    <source>
        <dbReference type="EMBL" id="NOU89225.1"/>
    </source>
</evidence>
<accession>A0ABX1ZBJ2</accession>
<proteinExistence type="predicted"/>
<feature type="transmembrane region" description="Helical" evidence="1">
    <location>
        <begin position="12"/>
        <end position="34"/>
    </location>
</feature>
<dbReference type="Proteomes" id="UP000658690">
    <property type="component" value="Unassembled WGS sequence"/>
</dbReference>
<evidence type="ECO:0000256" key="1">
    <source>
        <dbReference type="SAM" id="Phobius"/>
    </source>
</evidence>
<keyword evidence="1" id="KW-0812">Transmembrane</keyword>
<keyword evidence="3" id="KW-1185">Reference proteome</keyword>
<name>A0ABX1ZBJ2_9BACL</name>